<evidence type="ECO:0000256" key="1">
    <source>
        <dbReference type="ARBA" id="ARBA00005964"/>
    </source>
</evidence>
<feature type="domain" description="Carboxylesterase type B" evidence="8">
    <location>
        <begin position="33"/>
        <end position="563"/>
    </location>
</feature>
<keyword evidence="3" id="KW-0719">Serine esterase</keyword>
<evidence type="ECO:0000256" key="7">
    <source>
        <dbReference type="SAM" id="Phobius"/>
    </source>
</evidence>
<comment type="similarity">
    <text evidence="2">Belongs to the 'GDXG' lipolytic enzyme family.</text>
</comment>
<dbReference type="EC" id="3.1.1.1" evidence="6"/>
<comment type="similarity">
    <text evidence="1">Belongs to the type-B carboxylesterase/lipase family.</text>
</comment>
<dbReference type="PANTHER" id="PTHR43142">
    <property type="entry name" value="CARBOXYLIC ESTER HYDROLASE"/>
    <property type="match status" value="1"/>
</dbReference>
<dbReference type="InterPro" id="IPR002018">
    <property type="entry name" value="CarbesteraseB"/>
</dbReference>
<name>A0A1S4IZC5_CULQU</name>
<dbReference type="VEuPathDB" id="VectorBase:CQUJHB017741"/>
<evidence type="ECO:0000313" key="10">
    <source>
        <dbReference type="Proteomes" id="UP000002320"/>
    </source>
</evidence>
<keyword evidence="5" id="KW-0325">Glycoprotein</keyword>
<organism evidence="9 10">
    <name type="scientific">Culex quinquefasciatus</name>
    <name type="common">Southern house mosquito</name>
    <name type="synonym">Culex pungens</name>
    <dbReference type="NCBI Taxonomy" id="7176"/>
    <lineage>
        <taxon>Eukaryota</taxon>
        <taxon>Metazoa</taxon>
        <taxon>Ecdysozoa</taxon>
        <taxon>Arthropoda</taxon>
        <taxon>Hexapoda</taxon>
        <taxon>Insecta</taxon>
        <taxon>Pterygota</taxon>
        <taxon>Neoptera</taxon>
        <taxon>Endopterygota</taxon>
        <taxon>Diptera</taxon>
        <taxon>Nematocera</taxon>
        <taxon>Culicoidea</taxon>
        <taxon>Culicidae</taxon>
        <taxon>Culicinae</taxon>
        <taxon>Culicini</taxon>
        <taxon>Culex</taxon>
        <taxon>Culex</taxon>
    </lineage>
</organism>
<reference evidence="9" key="1">
    <citation type="submission" date="2020-05" db="UniProtKB">
        <authorList>
            <consortium name="EnsemblMetazoa"/>
        </authorList>
    </citation>
    <scope>IDENTIFICATION</scope>
    <source>
        <strain evidence="9">JHB</strain>
    </source>
</reference>
<proteinExistence type="inferred from homology"/>
<evidence type="ECO:0000256" key="5">
    <source>
        <dbReference type="ARBA" id="ARBA00023180"/>
    </source>
</evidence>
<evidence type="ECO:0000259" key="8">
    <source>
        <dbReference type="Pfam" id="PF00135"/>
    </source>
</evidence>
<dbReference type="InterPro" id="IPR002168">
    <property type="entry name" value="Lipase_GDXG_HIS_AS"/>
</dbReference>
<keyword evidence="4" id="KW-0378">Hydrolase</keyword>
<dbReference type="Proteomes" id="UP000002320">
    <property type="component" value="Unassembled WGS sequence"/>
</dbReference>
<dbReference type="EnsemblMetazoa" id="CPIJ000051-RA">
    <property type="protein sequence ID" value="CPIJ000051-PA"/>
    <property type="gene ID" value="CPIJ000051"/>
</dbReference>
<keyword evidence="10" id="KW-1185">Reference proteome</keyword>
<evidence type="ECO:0000256" key="2">
    <source>
        <dbReference type="ARBA" id="ARBA00010515"/>
    </source>
</evidence>
<feature type="transmembrane region" description="Helical" evidence="7">
    <location>
        <begin position="7"/>
        <end position="28"/>
    </location>
</feature>
<dbReference type="Pfam" id="PF00135">
    <property type="entry name" value="COesterase"/>
    <property type="match status" value="1"/>
</dbReference>
<dbReference type="InterPro" id="IPR029058">
    <property type="entry name" value="AB_hydrolase_fold"/>
</dbReference>
<keyword evidence="7" id="KW-0472">Membrane</keyword>
<evidence type="ECO:0000256" key="4">
    <source>
        <dbReference type="ARBA" id="ARBA00022801"/>
    </source>
</evidence>
<dbReference type="PROSITE" id="PS01173">
    <property type="entry name" value="LIPASE_GDXG_HIS"/>
    <property type="match status" value="1"/>
</dbReference>
<evidence type="ECO:0000256" key="3">
    <source>
        <dbReference type="ARBA" id="ARBA00022487"/>
    </source>
</evidence>
<keyword evidence="7" id="KW-1133">Transmembrane helix</keyword>
<evidence type="ECO:0000256" key="6">
    <source>
        <dbReference type="ARBA" id="ARBA00039155"/>
    </source>
</evidence>
<accession>A0A1S4IZC5</accession>
<dbReference type="AlphaFoldDB" id="A0A1S4IZC5"/>
<dbReference type="PANTHER" id="PTHR43142:SF1">
    <property type="entry name" value="CARBOXYLIC ESTER HYDROLASE"/>
    <property type="match status" value="1"/>
</dbReference>
<sequence>MWKSIVLIFKVSFSFIWFSIGNFLIRFWPGITRPVVEVRQGKVRGITSTLPGDVKYHYFKGIPYGKPPVGKLRFQSPVPLERFSQPVLDCSCDRPDLIQPDVVINRIVFGSEEGLYLNVFTPGLPNENDTKYPVMVFIHGGGYRYGSPTSFLYEPKSLVRRGVVVVSMSYRLGPLGFLSLPSAGISGNMGLKDQRLALQWVHENIGQFNGDAENVTLFGQSAGSWSTYLHYLSPKSRKYFQRVICLSGDSCSEAAFQVDPEGKARKLAQLLGYRGNTDQEVLETLMKASAKSLVRLQSHVQNPLEDGDPLRVFLFKPVIEHESVEDSFITQMPEQILKCYDSLEMPIMSGNVSSEGLLALLLNRNNLDHYNKHVDWLVPRFMGYSAKLDRKAVGEQIKRFFVGDSKIGWNTADETSDLMTDSTFVGSSNLSAEWIAKYQPNVTHYKYFFTFEGRLNLFKILFNMSEVHGVDHGDDVFYLFSPNFLPKLAKDSVENKMREIYITLLTNFAKFNDPTPDESNLGFKWHPVAPVRRDSDSFDFDCLEVNVPSRMVRNPNEERNDFWRNLLKVNTELL</sequence>
<protein>
    <recommendedName>
        <fullName evidence="6">carboxylesterase</fullName>
        <ecNumber evidence="6">3.1.1.1</ecNumber>
    </recommendedName>
</protein>
<dbReference type="Gene3D" id="3.40.50.1820">
    <property type="entry name" value="alpha/beta hydrolase"/>
    <property type="match status" value="1"/>
</dbReference>
<dbReference type="SUPFAM" id="SSF53474">
    <property type="entry name" value="alpha/beta-Hydrolases"/>
    <property type="match status" value="1"/>
</dbReference>
<keyword evidence="7" id="KW-0812">Transmembrane</keyword>
<evidence type="ECO:0000313" key="9">
    <source>
        <dbReference type="EnsemblMetazoa" id="CPIJ000051-PA"/>
    </source>
</evidence>
<dbReference type="GO" id="GO:0106435">
    <property type="term" value="F:carboxylesterase activity"/>
    <property type="evidence" value="ECO:0007669"/>
    <property type="project" value="UniProtKB-EC"/>
</dbReference>